<comment type="caution">
    <text evidence="8">The sequence shown here is derived from an EMBL/GenBank/DDBJ whole genome shotgun (WGS) entry which is preliminary data.</text>
</comment>
<evidence type="ECO:0000256" key="2">
    <source>
        <dbReference type="ARBA" id="ARBA00022723"/>
    </source>
</evidence>
<evidence type="ECO:0000313" key="9">
    <source>
        <dbReference type="Proteomes" id="UP000298412"/>
    </source>
</evidence>
<name>A0A4R8WWL7_9MICO</name>
<evidence type="ECO:0000256" key="6">
    <source>
        <dbReference type="ARBA" id="ARBA00049935"/>
    </source>
</evidence>
<proteinExistence type="predicted"/>
<evidence type="ECO:0000313" key="8">
    <source>
        <dbReference type="EMBL" id="TFC16830.1"/>
    </source>
</evidence>
<evidence type="ECO:0000256" key="1">
    <source>
        <dbReference type="ARBA" id="ARBA00022617"/>
    </source>
</evidence>
<evidence type="ECO:0000256" key="4">
    <source>
        <dbReference type="ARBA" id="ARBA00023444"/>
    </source>
</evidence>
<keyword evidence="3" id="KW-0408">Iron</keyword>
<accession>A0A4R8WWL7</accession>
<protein>
    <recommendedName>
        <fullName evidence="7">hydrogen peroxide-dependent heme synthase</fullName>
        <ecNumber evidence="7">1.3.98.5</ecNumber>
    </recommendedName>
</protein>
<dbReference type="AlphaFoldDB" id="A0A4R8WWL7"/>
<evidence type="ECO:0000256" key="3">
    <source>
        <dbReference type="ARBA" id="ARBA00023004"/>
    </source>
</evidence>
<comment type="cofactor">
    <cofactor evidence="6">
        <name>Fe-coproporphyrin III</name>
        <dbReference type="ChEBI" id="CHEBI:68438"/>
    </cofactor>
</comment>
<dbReference type="InterPro" id="IPR011008">
    <property type="entry name" value="Dimeric_a/b-barrel"/>
</dbReference>
<keyword evidence="2" id="KW-0479">Metal-binding</keyword>
<dbReference type="GO" id="GO:0020037">
    <property type="term" value="F:heme binding"/>
    <property type="evidence" value="ECO:0007669"/>
    <property type="project" value="InterPro"/>
</dbReference>
<dbReference type="InterPro" id="IPR010644">
    <property type="entry name" value="ChdC/CLD"/>
</dbReference>
<dbReference type="Pfam" id="PF06778">
    <property type="entry name" value="Chlor_dismutase"/>
    <property type="match status" value="1"/>
</dbReference>
<dbReference type="OrthoDB" id="9782564at2"/>
<keyword evidence="9" id="KW-1185">Reference proteome</keyword>
<dbReference type="GO" id="GO:0016491">
    <property type="term" value="F:oxidoreductase activity"/>
    <property type="evidence" value="ECO:0007669"/>
    <property type="project" value="InterPro"/>
</dbReference>
<reference evidence="8 9" key="1">
    <citation type="submission" date="2019-03" db="EMBL/GenBank/DDBJ databases">
        <title>Genomics of glacier-inhabiting Cryobacterium strains.</title>
        <authorList>
            <person name="Liu Q."/>
            <person name="Xin Y.-H."/>
        </authorList>
    </citation>
    <scope>NUCLEOTIDE SEQUENCE [LARGE SCALE GENOMIC DNA]</scope>
    <source>
        <strain evidence="8 9">MDT1-3</strain>
    </source>
</reference>
<dbReference type="SUPFAM" id="SSF54909">
    <property type="entry name" value="Dimeric alpha+beta barrel"/>
    <property type="match status" value="1"/>
</dbReference>
<sequence length="210" mass="23217">MALTYFSGLDSSVGAIGDDAVGANARRWSVDRIVPVVGAGLAAVSYISVSEGACREAGVPGTVGPAWVLRGATSYKRYTESVEQAMLDAVQPALGRPEAGRAALLPITTSTAWWELPQDARRAIFEETSHHIAVGLEYLPAVARQLCHGRDLGEPFDFLTWFEFAPSDESRFDQLLARLRTSREWEYVEREIEIRLTREPEVERLPLANR</sequence>
<dbReference type="RefSeq" id="WP_134566416.1">
    <property type="nucleotide sequence ID" value="NZ_SOFP01000035.1"/>
</dbReference>
<evidence type="ECO:0000256" key="7">
    <source>
        <dbReference type="ARBA" id="ARBA00050019"/>
    </source>
</evidence>
<dbReference type="Proteomes" id="UP000298412">
    <property type="component" value="Unassembled WGS sequence"/>
</dbReference>
<dbReference type="GO" id="GO:0046872">
    <property type="term" value="F:metal ion binding"/>
    <property type="evidence" value="ECO:0007669"/>
    <property type="project" value="UniProtKB-KW"/>
</dbReference>
<dbReference type="EC" id="1.3.98.5" evidence="7"/>
<evidence type="ECO:0000256" key="5">
    <source>
        <dbReference type="ARBA" id="ARBA00049896"/>
    </source>
</evidence>
<dbReference type="Gene3D" id="3.30.70.3420">
    <property type="match status" value="1"/>
</dbReference>
<dbReference type="EMBL" id="SOFP01000035">
    <property type="protein sequence ID" value="TFC16830.1"/>
    <property type="molecule type" value="Genomic_DNA"/>
</dbReference>
<organism evidence="8 9">
    <name type="scientific">Cryobacterium algoritolerans</name>
    <dbReference type="NCBI Taxonomy" id="1259184"/>
    <lineage>
        <taxon>Bacteria</taxon>
        <taxon>Bacillati</taxon>
        <taxon>Actinomycetota</taxon>
        <taxon>Actinomycetes</taxon>
        <taxon>Micrococcales</taxon>
        <taxon>Microbacteriaceae</taxon>
        <taxon>Cryobacterium</taxon>
    </lineage>
</organism>
<gene>
    <name evidence="8" type="ORF">E3O19_06785</name>
</gene>
<comment type="pathway">
    <text evidence="4">Porphyrin-containing compound metabolism.</text>
</comment>
<comment type="catalytic activity">
    <reaction evidence="5">
        <text>Fe-coproporphyrin III + 2 H2O2 + 2 H(+) = heme b + 2 CO2 + 4 H2O</text>
        <dbReference type="Rhea" id="RHEA:56516"/>
        <dbReference type="ChEBI" id="CHEBI:15377"/>
        <dbReference type="ChEBI" id="CHEBI:15378"/>
        <dbReference type="ChEBI" id="CHEBI:16240"/>
        <dbReference type="ChEBI" id="CHEBI:16526"/>
        <dbReference type="ChEBI" id="CHEBI:60344"/>
        <dbReference type="ChEBI" id="CHEBI:68438"/>
        <dbReference type="EC" id="1.3.98.5"/>
    </reaction>
    <physiologicalReaction direction="left-to-right" evidence="5">
        <dbReference type="Rhea" id="RHEA:56517"/>
    </physiologicalReaction>
</comment>
<keyword evidence="1" id="KW-0349">Heme</keyword>